<feature type="chain" id="PRO_5018022731" description="Secreted protein" evidence="2">
    <location>
        <begin position="24"/>
        <end position="135"/>
    </location>
</feature>
<feature type="compositionally biased region" description="Basic residues" evidence="1">
    <location>
        <begin position="59"/>
        <end position="70"/>
    </location>
</feature>
<feature type="region of interest" description="Disordered" evidence="1">
    <location>
        <begin position="41"/>
        <end position="135"/>
    </location>
</feature>
<feature type="compositionally biased region" description="Low complexity" evidence="1">
    <location>
        <begin position="106"/>
        <end position="117"/>
    </location>
</feature>
<accession>A0A3P6A741</accession>
<evidence type="ECO:0000256" key="1">
    <source>
        <dbReference type="SAM" id="MobiDB-lite"/>
    </source>
</evidence>
<reference evidence="3" key="1">
    <citation type="submission" date="2018-11" db="EMBL/GenBank/DDBJ databases">
        <authorList>
            <consortium name="Genoscope - CEA"/>
            <person name="William W."/>
        </authorList>
    </citation>
    <scope>NUCLEOTIDE SEQUENCE</scope>
</reference>
<protein>
    <recommendedName>
        <fullName evidence="4">Secreted protein</fullName>
    </recommendedName>
</protein>
<evidence type="ECO:0008006" key="4">
    <source>
        <dbReference type="Google" id="ProtNLM"/>
    </source>
</evidence>
<gene>
    <name evidence="3" type="ORF">BOLC3T14052H</name>
</gene>
<name>A0A3P6A741_BRAOL</name>
<feature type="compositionally biased region" description="Basic residues" evidence="1">
    <location>
        <begin position="118"/>
        <end position="135"/>
    </location>
</feature>
<keyword evidence="2" id="KW-0732">Signal</keyword>
<evidence type="ECO:0000256" key="2">
    <source>
        <dbReference type="SAM" id="SignalP"/>
    </source>
</evidence>
<proteinExistence type="predicted"/>
<dbReference type="AlphaFoldDB" id="A0A3P6A741"/>
<organism evidence="3">
    <name type="scientific">Brassica oleracea</name>
    <name type="common">Wild cabbage</name>
    <dbReference type="NCBI Taxonomy" id="3712"/>
    <lineage>
        <taxon>Eukaryota</taxon>
        <taxon>Viridiplantae</taxon>
        <taxon>Streptophyta</taxon>
        <taxon>Embryophyta</taxon>
        <taxon>Tracheophyta</taxon>
        <taxon>Spermatophyta</taxon>
        <taxon>Magnoliopsida</taxon>
        <taxon>eudicotyledons</taxon>
        <taxon>Gunneridae</taxon>
        <taxon>Pentapetalae</taxon>
        <taxon>rosids</taxon>
        <taxon>malvids</taxon>
        <taxon>Brassicales</taxon>
        <taxon>Brassicaceae</taxon>
        <taxon>Brassiceae</taxon>
        <taxon>Brassica</taxon>
    </lineage>
</organism>
<evidence type="ECO:0000313" key="3">
    <source>
        <dbReference type="EMBL" id="VDC87857.1"/>
    </source>
</evidence>
<dbReference type="EMBL" id="LR031872">
    <property type="protein sequence ID" value="VDC87857.1"/>
    <property type="molecule type" value="Genomic_DNA"/>
</dbReference>
<sequence length="135" mass="16216">MGEVIISYILPLLILLLAAETHAHDVTRLLAKHPFFLFIQPLPNPNSPRRRNQPENQHNRLRRRKRRHVRLNLQRLHNLDSQKHPLPPRPPRLLWRQGTPPAPRWLSSRPHSLPSHRSCSRYHPVRQYRRRGRVR</sequence>
<feature type="signal peptide" evidence="2">
    <location>
        <begin position="1"/>
        <end position="23"/>
    </location>
</feature>